<dbReference type="Gene3D" id="2.60.40.640">
    <property type="match status" value="2"/>
</dbReference>
<dbReference type="GO" id="GO:0015031">
    <property type="term" value="P:protein transport"/>
    <property type="evidence" value="ECO:0007669"/>
    <property type="project" value="TreeGrafter"/>
</dbReference>
<reference evidence="4" key="3">
    <citation type="submission" date="2025-09" db="UniProtKB">
        <authorList>
            <consortium name="Ensembl"/>
        </authorList>
    </citation>
    <scope>IDENTIFICATION</scope>
</reference>
<reference evidence="4" key="1">
    <citation type="submission" date="2021-04" db="EMBL/GenBank/DDBJ databases">
        <authorList>
            <consortium name="Wellcome Sanger Institute Data Sharing"/>
        </authorList>
    </citation>
    <scope>NUCLEOTIDE SEQUENCE [LARGE SCALE GENOMIC DNA]</scope>
</reference>
<evidence type="ECO:0000256" key="1">
    <source>
        <dbReference type="ARBA" id="ARBA00005298"/>
    </source>
</evidence>
<feature type="compositionally biased region" description="Pro residues" evidence="2">
    <location>
        <begin position="435"/>
        <end position="446"/>
    </location>
</feature>
<dbReference type="SMART" id="SM01017">
    <property type="entry name" value="Arrestin_C"/>
    <property type="match status" value="1"/>
</dbReference>
<feature type="compositionally biased region" description="Pro residues" evidence="2">
    <location>
        <begin position="311"/>
        <end position="356"/>
    </location>
</feature>
<dbReference type="InterPro" id="IPR011021">
    <property type="entry name" value="Arrestin-like_N"/>
</dbReference>
<accession>A0A665TGM6</accession>
<sequence length="497" mass="52828">MSPIKHLDLTYEALNEEGTFSEGDTVSGRVTLTLEKDTKVKSFFVKAKGVAHVRWSEGTGDNRRSYSAHREYFKIKKSLTGNETDTVLSKGVHNFKFRITLPNGELPSSFKAIHGSVAYTLEAKLSRSWRMPSKAGKTLTFFSKSLMQSPHVMCPQYGSVNKDVGTFSKGQVQMSASLNKMFCAPGDILSVEAKINNLSSKATKAKFSLQQKIVYRAIGKTKTQDTSLCKGVGETIAANTESVASCQMQIPVDTVYSLQNCDILSNSYYLKVYLDISFAIDPEVVFPLVIIPASFANFQASRAGGPGNSDFPPPAFPAGPYQTPPGPGPYPAPPGPGPYPAPPGPGPYPAPPGAGPYPAPPGPGPYPAPPGPGPYPAPPGAGPYPAPPGPGPYPAPPGPGPYPAPPGPGPYGYSTPYPAQPENATGGYINQWPQNPAPSSFPPPTLPSSSVPFQTPTAPPLVQHGEGPPSYVDIYPSFHGTNENGEFQKNHKQEEEK</sequence>
<dbReference type="Pfam" id="PF00339">
    <property type="entry name" value="Arrestin_N"/>
    <property type="match status" value="1"/>
</dbReference>
<evidence type="ECO:0000256" key="2">
    <source>
        <dbReference type="SAM" id="MobiDB-lite"/>
    </source>
</evidence>
<evidence type="ECO:0000259" key="3">
    <source>
        <dbReference type="SMART" id="SM01017"/>
    </source>
</evidence>
<dbReference type="OMA" id="CDETLFK"/>
<feature type="region of interest" description="Disordered" evidence="2">
    <location>
        <begin position="305"/>
        <end position="356"/>
    </location>
</feature>
<dbReference type="GO" id="GO:0005886">
    <property type="term" value="C:plasma membrane"/>
    <property type="evidence" value="ECO:0007669"/>
    <property type="project" value="TreeGrafter"/>
</dbReference>
<dbReference type="SUPFAM" id="SSF81296">
    <property type="entry name" value="E set domains"/>
    <property type="match status" value="2"/>
</dbReference>
<dbReference type="InParanoid" id="A0A665TGM6"/>
<proteinExistence type="inferred from homology"/>
<comment type="similarity">
    <text evidence="1">Belongs to the arrestin family.</text>
</comment>
<dbReference type="PRINTS" id="PR01217">
    <property type="entry name" value="PRICHEXTENSN"/>
</dbReference>
<evidence type="ECO:0000313" key="4">
    <source>
        <dbReference type="Ensembl" id="ENSENLP00000001761.1"/>
    </source>
</evidence>
<name>A0A665TGM6_ECHNA</name>
<protein>
    <recommendedName>
        <fullName evidence="3">Arrestin C-terminal-like domain-containing protein</fullName>
    </recommendedName>
</protein>
<evidence type="ECO:0000313" key="5">
    <source>
        <dbReference type="Proteomes" id="UP000472264"/>
    </source>
</evidence>
<dbReference type="GO" id="GO:0005737">
    <property type="term" value="C:cytoplasm"/>
    <property type="evidence" value="ECO:0007669"/>
    <property type="project" value="TreeGrafter"/>
</dbReference>
<dbReference type="InterPro" id="IPR014752">
    <property type="entry name" value="Arrestin-like_C"/>
</dbReference>
<feature type="compositionally biased region" description="Pro residues" evidence="2">
    <location>
        <begin position="379"/>
        <end position="409"/>
    </location>
</feature>
<dbReference type="Proteomes" id="UP000472264">
    <property type="component" value="Chromosome 9"/>
</dbReference>
<feature type="region of interest" description="Disordered" evidence="2">
    <location>
        <begin position="379"/>
        <end position="497"/>
    </location>
</feature>
<dbReference type="InterPro" id="IPR011022">
    <property type="entry name" value="Arrestin_C-like"/>
</dbReference>
<dbReference type="Ensembl" id="ENSENLT00000001929.1">
    <property type="protein sequence ID" value="ENSENLP00000001761.1"/>
    <property type="gene ID" value="ENSENLG00000000987.1"/>
</dbReference>
<dbReference type="GO" id="GO:0007399">
    <property type="term" value="P:nervous system development"/>
    <property type="evidence" value="ECO:0007669"/>
    <property type="project" value="UniProtKB-ARBA"/>
</dbReference>
<feature type="compositionally biased region" description="Basic and acidic residues" evidence="2">
    <location>
        <begin position="486"/>
        <end position="497"/>
    </location>
</feature>
<reference evidence="4" key="2">
    <citation type="submission" date="2025-08" db="UniProtKB">
        <authorList>
            <consortium name="Ensembl"/>
        </authorList>
    </citation>
    <scope>IDENTIFICATION</scope>
</reference>
<gene>
    <name evidence="4" type="primary">LOC115048988</name>
</gene>
<dbReference type="PANTHER" id="PTHR11188">
    <property type="entry name" value="ARRESTIN DOMAIN CONTAINING PROTEIN"/>
    <property type="match status" value="1"/>
</dbReference>
<dbReference type="Pfam" id="PF02752">
    <property type="entry name" value="Arrestin_C"/>
    <property type="match status" value="1"/>
</dbReference>
<dbReference type="AlphaFoldDB" id="A0A665TGM6"/>
<feature type="domain" description="Arrestin C-terminal-like" evidence="3">
    <location>
        <begin position="168"/>
        <end position="293"/>
    </location>
</feature>
<dbReference type="InterPro" id="IPR014756">
    <property type="entry name" value="Ig_E-set"/>
</dbReference>
<keyword evidence="5" id="KW-1185">Reference proteome</keyword>
<dbReference type="PANTHER" id="PTHR11188:SF135">
    <property type="entry name" value="ARRESTIN DOMAIN CONTAINING 3-LIKE-RELATED"/>
    <property type="match status" value="1"/>
</dbReference>
<dbReference type="InterPro" id="IPR050357">
    <property type="entry name" value="Arrestin_domain-protein"/>
</dbReference>
<organism evidence="4 5">
    <name type="scientific">Echeneis naucrates</name>
    <name type="common">Live sharksucker</name>
    <dbReference type="NCBI Taxonomy" id="173247"/>
    <lineage>
        <taxon>Eukaryota</taxon>
        <taxon>Metazoa</taxon>
        <taxon>Chordata</taxon>
        <taxon>Craniata</taxon>
        <taxon>Vertebrata</taxon>
        <taxon>Euteleostomi</taxon>
        <taxon>Actinopterygii</taxon>
        <taxon>Neopterygii</taxon>
        <taxon>Teleostei</taxon>
        <taxon>Neoteleostei</taxon>
        <taxon>Acanthomorphata</taxon>
        <taxon>Carangaria</taxon>
        <taxon>Carangiformes</taxon>
        <taxon>Echeneidae</taxon>
        <taxon>Echeneis</taxon>
    </lineage>
</organism>